<dbReference type="EMBL" id="SDCI01000041">
    <property type="protein sequence ID" value="TCX35595.1"/>
    <property type="molecule type" value="Genomic_DNA"/>
</dbReference>
<reference evidence="1" key="1">
    <citation type="submission" date="2019-01" db="EMBL/GenBank/DDBJ databases">
        <authorList>
            <person name="Lista F."/>
            <person name="Anselmo A."/>
        </authorList>
    </citation>
    <scope>NUCLEOTIDE SEQUENCE</scope>
    <source>
        <strain evidence="4">12S</strain>
        <strain evidence="2">13S</strain>
        <strain evidence="8">14R</strain>
        <strain evidence="3">14S</strain>
        <strain evidence="1">16S</strain>
        <strain evidence="5">5S</strain>
        <strain evidence="7">6S</strain>
        <strain evidence="6">7S</strain>
    </source>
</reference>
<evidence type="ECO:0000313" key="2">
    <source>
        <dbReference type="EMBL" id="TCX33669.1"/>
    </source>
</evidence>
<dbReference type="EMBL" id="SDCQ01000042">
    <property type="protein sequence ID" value="TCX83015.1"/>
    <property type="molecule type" value="Genomic_DNA"/>
</dbReference>
<evidence type="ECO:0000313" key="1">
    <source>
        <dbReference type="EMBL" id="TCX18588.1"/>
    </source>
</evidence>
<organism evidence="1">
    <name type="scientific">Klebsiella pneumoniae</name>
    <dbReference type="NCBI Taxonomy" id="573"/>
    <lineage>
        <taxon>Bacteria</taxon>
        <taxon>Pseudomonadati</taxon>
        <taxon>Pseudomonadota</taxon>
        <taxon>Gammaproteobacteria</taxon>
        <taxon>Enterobacterales</taxon>
        <taxon>Enterobacteriaceae</taxon>
        <taxon>Klebsiella/Raoultella group</taxon>
        <taxon>Klebsiella</taxon>
        <taxon>Klebsiella pneumoniae complex</taxon>
    </lineage>
</organism>
<proteinExistence type="predicted"/>
<evidence type="ECO:0000313" key="3">
    <source>
        <dbReference type="EMBL" id="TCX35595.1"/>
    </source>
</evidence>
<gene>
    <name evidence="5" type="ORF">ETE60_24915</name>
    <name evidence="1" type="ORF">ETE70_26675</name>
    <name evidence="4" type="ORF">ETE72_15625</name>
    <name evidence="2" type="ORF">ETE75_25590</name>
    <name evidence="7" type="ORF">ETE87_26205</name>
    <name evidence="6" type="ORF">ETE99_25235</name>
    <name evidence="3" type="ORF">ETF02_27355</name>
    <name evidence="8" type="ORF">ETH45_23135</name>
</gene>
<dbReference type="EMBL" id="SDCR01000030">
    <property type="protein sequence ID" value="TCX67610.1"/>
    <property type="molecule type" value="Genomic_DNA"/>
</dbReference>
<dbReference type="EMBL" id="SDCG01000037">
    <property type="protein sequence ID" value="TCX18588.1"/>
    <property type="molecule type" value="Genomic_DNA"/>
</dbReference>
<evidence type="ECO:0000313" key="6">
    <source>
        <dbReference type="EMBL" id="TCX78480.1"/>
    </source>
</evidence>
<dbReference type="EMBL" id="SDCK01000015">
    <property type="protein sequence ID" value="TCX52756.1"/>
    <property type="molecule type" value="Genomic_DNA"/>
</dbReference>
<comment type="caution">
    <text evidence="1">The sequence shown here is derived from an EMBL/GenBank/DDBJ whole genome shotgun (WGS) entry which is preliminary data.</text>
</comment>
<sequence length="77" mass="8677">MMSFDTHAAMDMITHSTGGFSYDTLARALISNKKAKAGGCLLKDCQEFCEYLESQGVIKRNAPCDRDEDVYYEYSPH</sequence>
<dbReference type="GeneID" id="93275307"/>
<dbReference type="RefSeq" id="WP_023157763.1">
    <property type="nucleotide sequence ID" value="NZ_AP024568.1"/>
</dbReference>
<dbReference type="EMBL" id="SDDH01000055">
    <property type="protein sequence ID" value="TCY62941.1"/>
    <property type="molecule type" value="Genomic_DNA"/>
</dbReference>
<evidence type="ECO:0000313" key="5">
    <source>
        <dbReference type="EMBL" id="TCX67610.1"/>
    </source>
</evidence>
<dbReference type="EMBL" id="SDCJ01000033">
    <property type="protein sequence ID" value="TCX33669.1"/>
    <property type="molecule type" value="Genomic_DNA"/>
</dbReference>
<name>A0A483HEW4_KLEPN</name>
<evidence type="ECO:0000313" key="7">
    <source>
        <dbReference type="EMBL" id="TCX83015.1"/>
    </source>
</evidence>
<evidence type="ECO:0000313" key="8">
    <source>
        <dbReference type="EMBL" id="TCY62941.1"/>
    </source>
</evidence>
<accession>A0A483HEW4</accession>
<evidence type="ECO:0000313" key="4">
    <source>
        <dbReference type="EMBL" id="TCX52756.1"/>
    </source>
</evidence>
<protein>
    <submittedName>
        <fullName evidence="1">Uncharacterized protein</fullName>
    </submittedName>
</protein>
<dbReference type="AlphaFoldDB" id="A0A483HEW4"/>
<dbReference type="EMBL" id="SDCP01000051">
    <property type="protein sequence ID" value="TCX78480.1"/>
    <property type="molecule type" value="Genomic_DNA"/>
</dbReference>